<evidence type="ECO:0000313" key="10">
    <source>
        <dbReference type="EMBL" id="MBV7671857.1"/>
    </source>
</evidence>
<dbReference type="SUPFAM" id="SSF56112">
    <property type="entry name" value="Protein kinase-like (PK-like)"/>
    <property type="match status" value="1"/>
</dbReference>
<dbReference type="InterPro" id="IPR028081">
    <property type="entry name" value="Leu-bd"/>
</dbReference>
<keyword evidence="6 7" id="KW-0067">ATP-binding</keyword>
<keyword evidence="5" id="KW-0418">Kinase</keyword>
<proteinExistence type="inferred from homology"/>
<sequence>MRPLTPEDPRAIGTYRPLARLGAGGMGVVYLARASGGALAAVKVIHAEHAADPAFRARFRREAAAARRVGGPWTVPVTGADTEAEAPWLATAFVPGPTLAEAVAERGALPVATVRALGVRLARALGAAHAAGLVHRDVKPGNVLLAADGPRLIDFGIARHTGATALTATGALLGTPGYLAPEQAVAGETGPPCDLFALGGVLVFAATGHRPFGEGSAPGVLFRTVHEDPDLRGLPAGLRAPVTACLAKDPAKRPTAREAEALLSATGPFDTWDVPGLNALIAERSTAALALPDPEPLPPGRESAAPEPAPRPSRRRFLTAGATGAVLLATGGTAWIATRRDRSGGAPPGSGSRPTYTLGLHADLTGPGAAVGLAHRRGVLLAVADHNARTGTAFRLALRAEDDGGTAAGAARAAGRLADDTTVLAVVGPTTDAVPKAVAARYAAARLAAVVVAAGAQTPGFDETLCVIRPFDPDLSTALIHYLARTHPAGTVRVVDDRTGGTGTWGVTQEFQDLRRSWVTVHTVRDGEDFGPAARAARADRVDAVVHAGTSPARAARCAVALAEAGYTGTRLSSGPALGPDFLTGAGAAGDGWVFAEAYTDPSAAPAARAFTAAHRARFGAPPDRWAAEAYDAVGLIARAAESTSAADAERGGIARRLFLLSYDGISRPIAFRTTRRVRAETGMFLYRAEGGRARWLGPYADV</sequence>
<dbReference type="InterPro" id="IPR000719">
    <property type="entry name" value="Prot_kinase_dom"/>
</dbReference>
<gene>
    <name evidence="10" type="ORF">STHAL_20625</name>
</gene>
<evidence type="ECO:0000256" key="8">
    <source>
        <dbReference type="SAM" id="MobiDB-lite"/>
    </source>
</evidence>
<evidence type="ECO:0000256" key="5">
    <source>
        <dbReference type="ARBA" id="ARBA00022777"/>
    </source>
</evidence>
<dbReference type="Gene3D" id="3.30.200.20">
    <property type="entry name" value="Phosphorylase Kinase, domain 1"/>
    <property type="match status" value="1"/>
</dbReference>
<dbReference type="Proteomes" id="UP000735541">
    <property type="component" value="Unassembled WGS sequence"/>
</dbReference>
<dbReference type="SMART" id="SM00220">
    <property type="entry name" value="S_TKc"/>
    <property type="match status" value="1"/>
</dbReference>
<dbReference type="InterPro" id="IPR028082">
    <property type="entry name" value="Peripla_BP_I"/>
</dbReference>
<keyword evidence="4 7" id="KW-0547">Nucleotide-binding</keyword>
<dbReference type="PROSITE" id="PS00107">
    <property type="entry name" value="PROTEIN_KINASE_ATP"/>
    <property type="match status" value="1"/>
</dbReference>
<dbReference type="CDD" id="cd14014">
    <property type="entry name" value="STKc_PknB_like"/>
    <property type="match status" value="1"/>
</dbReference>
<dbReference type="InterPro" id="IPR017441">
    <property type="entry name" value="Protein_kinase_ATP_BS"/>
</dbReference>
<evidence type="ECO:0000259" key="9">
    <source>
        <dbReference type="PROSITE" id="PS50011"/>
    </source>
</evidence>
<feature type="region of interest" description="Disordered" evidence="8">
    <location>
        <begin position="338"/>
        <end position="358"/>
    </location>
</feature>
<evidence type="ECO:0000256" key="4">
    <source>
        <dbReference type="ARBA" id="ARBA00022741"/>
    </source>
</evidence>
<evidence type="ECO:0000313" key="11">
    <source>
        <dbReference type="Proteomes" id="UP000735541"/>
    </source>
</evidence>
<accession>A0ABS6TUD5</accession>
<dbReference type="Pfam" id="PF13458">
    <property type="entry name" value="Peripla_BP_6"/>
    <property type="match status" value="1"/>
</dbReference>
<keyword evidence="3" id="KW-0732">Signal</keyword>
<dbReference type="PANTHER" id="PTHR43289:SF34">
    <property type="entry name" value="SERINE_THREONINE-PROTEIN KINASE YBDM-RELATED"/>
    <property type="match status" value="1"/>
</dbReference>
<feature type="binding site" evidence="7">
    <location>
        <position position="43"/>
    </location>
    <ligand>
        <name>ATP</name>
        <dbReference type="ChEBI" id="CHEBI:30616"/>
    </ligand>
</feature>
<comment type="caution">
    <text evidence="10">The sequence shown here is derived from an EMBL/GenBank/DDBJ whole genome shotgun (WGS) entry which is preliminary data.</text>
</comment>
<reference evidence="10 11" key="1">
    <citation type="submission" date="2021-07" db="EMBL/GenBank/DDBJ databases">
        <title>Sequencing Streptomyces halstedii LGO-A4 genome an citrus endophytic actinomycete.</title>
        <authorList>
            <person name="Samborskyy M."/>
            <person name="Scott N."/>
            <person name="Deglau R."/>
            <person name="Dickens S."/>
            <person name="Oliveira L.G."/>
        </authorList>
    </citation>
    <scope>NUCLEOTIDE SEQUENCE [LARGE SCALE GENOMIC DNA]</scope>
    <source>
        <strain evidence="10 11">LGO-A4</strain>
    </source>
</reference>
<keyword evidence="11" id="KW-1185">Reference proteome</keyword>
<dbReference type="EMBL" id="JAHUVW010000001">
    <property type="protein sequence ID" value="MBV7671857.1"/>
    <property type="molecule type" value="Genomic_DNA"/>
</dbReference>
<dbReference type="PROSITE" id="PS50011">
    <property type="entry name" value="PROTEIN_KINASE_DOM"/>
    <property type="match status" value="1"/>
</dbReference>
<dbReference type="RefSeq" id="WP_228870593.1">
    <property type="nucleotide sequence ID" value="NZ_JAHUVW010000001.1"/>
</dbReference>
<dbReference type="Gene3D" id="3.40.50.2300">
    <property type="match status" value="2"/>
</dbReference>
<name>A0ABS6TUD5_STRHA</name>
<dbReference type="InterPro" id="IPR011009">
    <property type="entry name" value="Kinase-like_dom_sf"/>
</dbReference>
<evidence type="ECO:0000256" key="3">
    <source>
        <dbReference type="ARBA" id="ARBA00022729"/>
    </source>
</evidence>
<evidence type="ECO:0000256" key="7">
    <source>
        <dbReference type="PROSITE-ProRule" id="PRU10141"/>
    </source>
</evidence>
<dbReference type="PROSITE" id="PS00108">
    <property type="entry name" value="PROTEIN_KINASE_ST"/>
    <property type="match status" value="1"/>
</dbReference>
<keyword evidence="2" id="KW-0808">Transferase</keyword>
<evidence type="ECO:0000256" key="2">
    <source>
        <dbReference type="ARBA" id="ARBA00022679"/>
    </source>
</evidence>
<feature type="domain" description="Protein kinase" evidence="9">
    <location>
        <begin position="15"/>
        <end position="263"/>
    </location>
</feature>
<feature type="region of interest" description="Disordered" evidence="8">
    <location>
        <begin position="290"/>
        <end position="315"/>
    </location>
</feature>
<dbReference type="SUPFAM" id="SSF53822">
    <property type="entry name" value="Periplasmic binding protein-like I"/>
    <property type="match status" value="1"/>
</dbReference>
<organism evidence="10 11">
    <name type="scientific">Streptomyces halstedii</name>
    <dbReference type="NCBI Taxonomy" id="1944"/>
    <lineage>
        <taxon>Bacteria</taxon>
        <taxon>Bacillati</taxon>
        <taxon>Actinomycetota</taxon>
        <taxon>Actinomycetes</taxon>
        <taxon>Kitasatosporales</taxon>
        <taxon>Streptomycetaceae</taxon>
        <taxon>Streptomyces</taxon>
    </lineage>
</organism>
<dbReference type="PANTHER" id="PTHR43289">
    <property type="entry name" value="MITOGEN-ACTIVATED PROTEIN KINASE KINASE KINASE 20-RELATED"/>
    <property type="match status" value="1"/>
</dbReference>
<protein>
    <submittedName>
        <fullName evidence="10">ABC transporter substrate-binding protein</fullName>
    </submittedName>
</protein>
<evidence type="ECO:0000256" key="6">
    <source>
        <dbReference type="ARBA" id="ARBA00022840"/>
    </source>
</evidence>
<dbReference type="InterPro" id="IPR008271">
    <property type="entry name" value="Ser/Thr_kinase_AS"/>
</dbReference>
<dbReference type="Gene3D" id="1.10.510.10">
    <property type="entry name" value="Transferase(Phosphotransferase) domain 1"/>
    <property type="match status" value="1"/>
</dbReference>
<comment type="similarity">
    <text evidence="1">Belongs to the leucine-binding protein family.</text>
</comment>
<dbReference type="Pfam" id="PF00069">
    <property type="entry name" value="Pkinase"/>
    <property type="match status" value="1"/>
</dbReference>
<evidence type="ECO:0000256" key="1">
    <source>
        <dbReference type="ARBA" id="ARBA00010062"/>
    </source>
</evidence>